<dbReference type="PANTHER" id="PTHR30627:SF1">
    <property type="entry name" value="PEPTIDOGLYCAN D,D-TRANSPEPTIDASE FTSI"/>
    <property type="match status" value="1"/>
</dbReference>
<keyword evidence="5" id="KW-0808">Transferase</keyword>
<evidence type="ECO:0000256" key="1">
    <source>
        <dbReference type="ARBA" id="ARBA00004370"/>
    </source>
</evidence>
<proteinExistence type="predicted"/>
<dbReference type="GO" id="GO:0008658">
    <property type="term" value="F:penicillin binding"/>
    <property type="evidence" value="ECO:0007669"/>
    <property type="project" value="InterPro"/>
</dbReference>
<protein>
    <submittedName>
        <fullName evidence="5">Peptidoglycan glycosyltransferase</fullName>
    </submittedName>
</protein>
<evidence type="ECO:0000256" key="2">
    <source>
        <dbReference type="ARBA" id="ARBA00023136"/>
    </source>
</evidence>
<dbReference type="InterPro" id="IPR050515">
    <property type="entry name" value="Beta-lactam/transpept"/>
</dbReference>
<reference evidence="5 6" key="1">
    <citation type="journal article" date="2015" name="Nature">
        <title>rRNA introns, odd ribosomes, and small enigmatic genomes across a large radiation of phyla.</title>
        <authorList>
            <person name="Brown C.T."/>
            <person name="Hug L.A."/>
            <person name="Thomas B.C."/>
            <person name="Sharon I."/>
            <person name="Castelle C.J."/>
            <person name="Singh A."/>
            <person name="Wilkins M.J."/>
            <person name="Williams K.H."/>
            <person name="Banfield J.F."/>
        </authorList>
    </citation>
    <scope>NUCLEOTIDE SEQUENCE [LARGE SCALE GENOMIC DNA]</scope>
</reference>
<dbReference type="Gene3D" id="3.30.450.330">
    <property type="match status" value="1"/>
</dbReference>
<accession>A0A0G0U1J9</accession>
<sequence>MRLRLLKTFYIVALAMVAFRLFYWQVVQADDLAARAEQQHTATSAIEAPRGLILSADGGILAANRPAFVLYGLPKIIKDKEEVSAKLAKILLSNASPSAEIDLKETLKIKKAEIADKLSKDLSWVALERNIDFSLKKQIEDLGLTGIGFENQVVRFYPEGSSSAHILGFVGSDSLGRQKGYFGIEGSYDRELKGIGGVLTEERDAQGAPILSGKYYKKEPKNGHTVTLTVDRGVQRIVERDLRAGMEKYGAKSASAVVMNPQTGEILALASYPNFDPNSFFEFSTQTYKNPVLAESYEPGSTFKVLIMAAGINEGLIDPQTSCDICSGPITTGGYTIRTWNNKYYDDSTMAEVIIHSDNTGMVFVSRKLGLDKMYQYIQDFGFGSLTQIDLLDELTPDIRPKDEWREIDLATASFGQGIAVTPIQMVRAVAAIANGGKLMEPHITKSIEGDNKVTLIKPRVLRQLISEETATIIKEMMVEAVENGETKRMVPKGYQIAGKTGTAQIPVAGHYDAEKTIASFIGFAPADNPKFVMLVIFREPSSSIYGSETAAPTFFEIAKELLPYYNTVPTE</sequence>
<dbReference type="Proteomes" id="UP000034601">
    <property type="component" value="Unassembled WGS sequence"/>
</dbReference>
<dbReference type="InterPro" id="IPR001460">
    <property type="entry name" value="PCN-bd_Tpept"/>
</dbReference>
<dbReference type="SUPFAM" id="SSF56519">
    <property type="entry name" value="Penicillin binding protein dimerisation domain"/>
    <property type="match status" value="1"/>
</dbReference>
<dbReference type="EMBL" id="LCAB01000008">
    <property type="protein sequence ID" value="KKR82984.1"/>
    <property type="molecule type" value="Genomic_DNA"/>
</dbReference>
<dbReference type="SUPFAM" id="SSF56601">
    <property type="entry name" value="beta-lactamase/transpeptidase-like"/>
    <property type="match status" value="1"/>
</dbReference>
<dbReference type="Pfam" id="PF03717">
    <property type="entry name" value="PBP_dimer"/>
    <property type="match status" value="1"/>
</dbReference>
<comment type="caution">
    <text evidence="5">The sequence shown here is derived from an EMBL/GenBank/DDBJ whole genome shotgun (WGS) entry which is preliminary data.</text>
</comment>
<evidence type="ECO:0000313" key="6">
    <source>
        <dbReference type="Proteomes" id="UP000034601"/>
    </source>
</evidence>
<feature type="domain" description="Penicillin-binding protein transpeptidase" evidence="3">
    <location>
        <begin position="255"/>
        <end position="558"/>
    </location>
</feature>
<keyword evidence="2" id="KW-0472">Membrane</keyword>
<dbReference type="GO" id="GO:0005886">
    <property type="term" value="C:plasma membrane"/>
    <property type="evidence" value="ECO:0007669"/>
    <property type="project" value="TreeGrafter"/>
</dbReference>
<organism evidence="5 6">
    <name type="scientific">Candidatus Daviesbacteria bacterium GW2011_GWA2_40_9</name>
    <dbReference type="NCBI Taxonomy" id="1618424"/>
    <lineage>
        <taxon>Bacteria</taxon>
        <taxon>Candidatus Daviesiibacteriota</taxon>
    </lineage>
</organism>
<dbReference type="InterPro" id="IPR036138">
    <property type="entry name" value="PBP_dimer_sf"/>
</dbReference>
<feature type="domain" description="Penicillin-binding protein dimerisation" evidence="4">
    <location>
        <begin position="46"/>
        <end position="210"/>
    </location>
</feature>
<dbReference type="GO" id="GO:0071555">
    <property type="term" value="P:cell wall organization"/>
    <property type="evidence" value="ECO:0007669"/>
    <property type="project" value="TreeGrafter"/>
</dbReference>
<evidence type="ECO:0000259" key="3">
    <source>
        <dbReference type="Pfam" id="PF00905"/>
    </source>
</evidence>
<dbReference type="InterPro" id="IPR005311">
    <property type="entry name" value="PBP_dimer"/>
</dbReference>
<dbReference type="PATRIC" id="fig|1618424.3.peg.648"/>
<dbReference type="PANTHER" id="PTHR30627">
    <property type="entry name" value="PEPTIDOGLYCAN D,D-TRANSPEPTIDASE"/>
    <property type="match status" value="1"/>
</dbReference>
<dbReference type="GO" id="GO:0016740">
    <property type="term" value="F:transferase activity"/>
    <property type="evidence" value="ECO:0007669"/>
    <property type="project" value="UniProtKB-KW"/>
</dbReference>
<dbReference type="Gene3D" id="3.90.1310.10">
    <property type="entry name" value="Penicillin-binding protein 2a (Domain 2)"/>
    <property type="match status" value="1"/>
</dbReference>
<dbReference type="InterPro" id="IPR012338">
    <property type="entry name" value="Beta-lactam/transpept-like"/>
</dbReference>
<dbReference type="Gene3D" id="3.40.710.10">
    <property type="entry name" value="DD-peptidase/beta-lactamase superfamily"/>
    <property type="match status" value="1"/>
</dbReference>
<evidence type="ECO:0000259" key="4">
    <source>
        <dbReference type="Pfam" id="PF03717"/>
    </source>
</evidence>
<dbReference type="AlphaFoldDB" id="A0A0G0U1J9"/>
<dbReference type="Pfam" id="PF00905">
    <property type="entry name" value="Transpeptidase"/>
    <property type="match status" value="1"/>
</dbReference>
<gene>
    <name evidence="5" type="ORF">UU29_C0008G0093</name>
</gene>
<evidence type="ECO:0000313" key="5">
    <source>
        <dbReference type="EMBL" id="KKR82984.1"/>
    </source>
</evidence>
<comment type="subcellular location">
    <subcellularLocation>
        <location evidence="1">Membrane</location>
    </subcellularLocation>
</comment>
<name>A0A0G0U1J9_9BACT</name>